<protein>
    <recommendedName>
        <fullName evidence="3">Lipoprotein</fullName>
    </recommendedName>
</protein>
<evidence type="ECO:0008006" key="3">
    <source>
        <dbReference type="Google" id="ProtNLM"/>
    </source>
</evidence>
<dbReference type="Proteomes" id="UP000001941">
    <property type="component" value="Chromosome"/>
</dbReference>
<gene>
    <name evidence="1" type="ordered locus">Mhun_1087</name>
</gene>
<evidence type="ECO:0000313" key="1">
    <source>
        <dbReference type="EMBL" id="ABD40836.1"/>
    </source>
</evidence>
<dbReference type="AlphaFoldDB" id="Q2FQ84"/>
<evidence type="ECO:0000313" key="2">
    <source>
        <dbReference type="Proteomes" id="UP000001941"/>
    </source>
</evidence>
<dbReference type="GeneID" id="3922227"/>
<proteinExistence type="predicted"/>
<dbReference type="RefSeq" id="WP_011448114.1">
    <property type="nucleotide sequence ID" value="NC_007796.1"/>
</dbReference>
<dbReference type="OrthoDB" id="117917at2157"/>
<name>Q2FQ84_METHJ</name>
<accession>Q2FQ84</accession>
<dbReference type="InParanoid" id="Q2FQ84"/>
<dbReference type="PROSITE" id="PS51257">
    <property type="entry name" value="PROKAR_LIPOPROTEIN"/>
    <property type="match status" value="1"/>
</dbReference>
<dbReference type="KEGG" id="mhu:Mhun_1087"/>
<dbReference type="HOGENOM" id="CLU_1451420_0_0_2"/>
<keyword evidence="2" id="KW-1185">Reference proteome</keyword>
<dbReference type="EnsemblBacteria" id="ABD40836">
    <property type="protein sequence ID" value="ABD40836"/>
    <property type="gene ID" value="Mhun_1087"/>
</dbReference>
<dbReference type="STRING" id="323259.Mhun_1087"/>
<organism evidence="1 2">
    <name type="scientific">Methanospirillum hungatei JF-1 (strain ATCC 27890 / DSM 864 / NBRC 100397 / JF-1)</name>
    <dbReference type="NCBI Taxonomy" id="323259"/>
    <lineage>
        <taxon>Archaea</taxon>
        <taxon>Methanobacteriati</taxon>
        <taxon>Methanobacteriota</taxon>
        <taxon>Stenosarchaea group</taxon>
        <taxon>Methanomicrobia</taxon>
        <taxon>Methanomicrobiales</taxon>
        <taxon>Methanospirillaceae</taxon>
        <taxon>Methanospirillum</taxon>
    </lineage>
</organism>
<dbReference type="EMBL" id="CP000254">
    <property type="protein sequence ID" value="ABD40836.1"/>
    <property type="molecule type" value="Genomic_DNA"/>
</dbReference>
<sequence>MVRVLLIPGLVVLILGFGACHADSVTSSIVCDGAAWVSSSVLGQGQSYASHLFTTDLASLMRSLVIHDGVVVSTRGQSAGPMGIDEYSGQVVNGSDEDSECLFGEDNGVKARVDEVRLSGLFSRGEYVSSRVLDDETIARYVVNGSGILLTRAYSDDGNRSVAFGSDVAGAMNGSEQVVFGDEYGI</sequence>
<reference evidence="2" key="1">
    <citation type="journal article" date="2016" name="Stand. Genomic Sci.">
        <title>Complete genome sequence of Methanospirillum hungatei type strain JF1.</title>
        <authorList>
            <person name="Gunsalus R.P."/>
            <person name="Cook L.E."/>
            <person name="Crable B."/>
            <person name="Rohlin L."/>
            <person name="McDonald E."/>
            <person name="Mouttaki H."/>
            <person name="Sieber J.R."/>
            <person name="Poweleit N."/>
            <person name="Zhou H."/>
            <person name="Lapidus A.L."/>
            <person name="Daligault H.E."/>
            <person name="Land M."/>
            <person name="Gilna P."/>
            <person name="Ivanova N."/>
            <person name="Kyrpides N."/>
            <person name="Culley D.E."/>
            <person name="McInerney M.J."/>
        </authorList>
    </citation>
    <scope>NUCLEOTIDE SEQUENCE [LARGE SCALE GENOMIC DNA]</scope>
    <source>
        <strain evidence="2">ATCC 27890 / DSM 864 / NBRC 100397 / JF-1</strain>
    </source>
</reference>